<dbReference type="RefSeq" id="XP_003239781.1">
    <property type="nucleotide sequence ID" value="XM_003239733.1"/>
</dbReference>
<dbReference type="InterPro" id="IPR002735">
    <property type="entry name" value="Transl_init_fac_IF2/IF5_dom"/>
</dbReference>
<comment type="similarity">
    <text evidence="1">Belongs to the eIF-2-beta/eIF-5 family.</text>
</comment>
<dbReference type="SUPFAM" id="SSF100966">
    <property type="entry name" value="Translation initiation factor 2 beta, aIF2beta, N-terminal domain"/>
    <property type="match status" value="1"/>
</dbReference>
<evidence type="ECO:0000256" key="2">
    <source>
        <dbReference type="ARBA" id="ARBA00022540"/>
    </source>
</evidence>
<proteinExistence type="inferred from homology"/>
<keyword evidence="2 5" id="KW-0396">Initiation factor</keyword>
<evidence type="ECO:0000313" key="6">
    <source>
        <dbReference type="Proteomes" id="UP000243423"/>
    </source>
</evidence>
<dbReference type="Proteomes" id="UP000243423">
    <property type="component" value="Nucleomorph 2"/>
</dbReference>
<evidence type="ECO:0000256" key="3">
    <source>
        <dbReference type="ARBA" id="ARBA00022917"/>
    </source>
</evidence>
<dbReference type="InterPro" id="IPR045196">
    <property type="entry name" value="IF2/IF5"/>
</dbReference>
<geneLocation type="nucleomorph" evidence="5"/>
<dbReference type="Pfam" id="PF01873">
    <property type="entry name" value="eIF-5_eIF-2B"/>
    <property type="match status" value="1"/>
</dbReference>
<dbReference type="GO" id="GO:0003743">
    <property type="term" value="F:translation initiation factor activity"/>
    <property type="evidence" value="ECO:0007669"/>
    <property type="project" value="UniProtKB-KW"/>
</dbReference>
<name>F2HHT7_9CRYP</name>
<keyword evidence="3" id="KW-0648">Protein biosynthesis</keyword>
<dbReference type="EMBL" id="CP002173">
    <property type="protein sequence ID" value="AEA38883.1"/>
    <property type="molecule type" value="Genomic_DNA"/>
</dbReference>
<feature type="domain" description="Translation initiation factor IF2/IF5" evidence="4">
    <location>
        <begin position="46"/>
        <end position="149"/>
    </location>
</feature>
<gene>
    <name evidence="5" type="primary">eif2B</name>
    <name evidence="5" type="ORF">CPARA_2gp225</name>
</gene>
<dbReference type="PANTHER" id="PTHR23001:SF3">
    <property type="entry name" value="EUKARYOTIC TRANSLATION INITIATION FACTOR 2 SUBUNIT 2"/>
    <property type="match status" value="1"/>
</dbReference>
<organism evidence="5 6">
    <name type="scientific">Cryptomonas paramaecium</name>
    <dbReference type="NCBI Taxonomy" id="2898"/>
    <lineage>
        <taxon>Eukaryota</taxon>
        <taxon>Cryptophyceae</taxon>
        <taxon>Cryptomonadales</taxon>
        <taxon>Cryptomonadaceae</taxon>
        <taxon>Cryptomonas</taxon>
    </lineage>
</organism>
<dbReference type="FunFam" id="3.30.30.170:FF:000001">
    <property type="entry name" value="Eukaryotic translation initiation factor 2 subunit"/>
    <property type="match status" value="1"/>
</dbReference>
<evidence type="ECO:0000259" key="4">
    <source>
        <dbReference type="SMART" id="SM00653"/>
    </source>
</evidence>
<accession>F2HHT7</accession>
<dbReference type="GeneID" id="10447121"/>
<evidence type="ECO:0000313" key="5">
    <source>
        <dbReference type="EMBL" id="AEA38883.1"/>
    </source>
</evidence>
<sequence>MSVFHNFDNLFDTFYEYYNLLNRLIKMLNKHTYDYFFVKNQLTLFPRITKEGNKKTIFLNFKEICLKLNRHPNHVLNYLLKELGTLGSFQKEGYLLLRGSFNSKGIQLILHSYVQEYVLCGSCGSSSTQLKKNKNNRLLCFKCEFCKACRFIKYKQIEFTVQKKK</sequence>
<dbReference type="InterPro" id="IPR016189">
    <property type="entry name" value="Transl_init_fac_IF2/IF5_N"/>
</dbReference>
<evidence type="ECO:0000256" key="1">
    <source>
        <dbReference type="ARBA" id="ARBA00010397"/>
    </source>
</evidence>
<dbReference type="AlphaFoldDB" id="F2HHT7"/>
<keyword evidence="5" id="KW-0542">Nucleomorph</keyword>
<dbReference type="Gene3D" id="3.30.30.170">
    <property type="match status" value="1"/>
</dbReference>
<dbReference type="SMART" id="SM00653">
    <property type="entry name" value="eIF2B_5"/>
    <property type="match status" value="1"/>
</dbReference>
<dbReference type="PANTHER" id="PTHR23001">
    <property type="entry name" value="EUKARYOTIC TRANSLATION INITIATION FACTOR"/>
    <property type="match status" value="1"/>
</dbReference>
<reference evidence="5 6" key="1">
    <citation type="journal article" date="2011" name="Genome Biol. Evol.">
        <title>Complete nucleomorph genome sequence of the nonphotosynthetic alga Cryptomonas paramecium reveals a core nucleomorph gene set.</title>
        <authorList>
            <person name="Tanifuji G."/>
            <person name="Onodera N.T."/>
            <person name="Wheeler T.J."/>
            <person name="Dlutek M."/>
            <person name="Donaher N."/>
            <person name="Archibald J.M."/>
        </authorList>
    </citation>
    <scope>NUCLEOTIDE SEQUENCE [LARGE SCALE GENOMIC DNA]</scope>
    <source>
        <strain evidence="5 6">CCAP977/2A</strain>
    </source>
</reference>
<protein>
    <submittedName>
        <fullName evidence="5">Translation initiation factor eiF2 beta-subunit</fullName>
    </submittedName>
</protein>